<evidence type="ECO:0000256" key="5">
    <source>
        <dbReference type="SAM" id="Phobius"/>
    </source>
</evidence>
<dbReference type="GO" id="GO:0016491">
    <property type="term" value="F:oxidoreductase activity"/>
    <property type="evidence" value="ECO:0007669"/>
    <property type="project" value="InterPro"/>
</dbReference>
<dbReference type="InterPro" id="IPR006694">
    <property type="entry name" value="Fatty_acid_hydroxylase"/>
</dbReference>
<feature type="transmembrane region" description="Helical" evidence="5">
    <location>
        <begin position="97"/>
        <end position="116"/>
    </location>
</feature>
<dbReference type="OrthoDB" id="6354873at2759"/>
<dbReference type="eggNOG" id="ENOG502RXPC">
    <property type="taxonomic scope" value="Eukaryota"/>
</dbReference>
<dbReference type="HOGENOM" id="CLU_041178_0_0_1"/>
<keyword evidence="4 5" id="KW-0472">Membrane</keyword>
<dbReference type="PANTHER" id="PTHR11863">
    <property type="entry name" value="STEROL DESATURASE"/>
    <property type="match status" value="1"/>
</dbReference>
<proteinExistence type="predicted"/>
<dbReference type="Proteomes" id="UP000030151">
    <property type="component" value="Unassembled WGS sequence"/>
</dbReference>
<gene>
    <name evidence="7" type="ORF">X797_008506</name>
</gene>
<dbReference type="GO" id="GO:0005506">
    <property type="term" value="F:iron ion binding"/>
    <property type="evidence" value="ECO:0007669"/>
    <property type="project" value="InterPro"/>
</dbReference>
<organism evidence="7 8">
    <name type="scientific">Metarhizium robertsii</name>
    <dbReference type="NCBI Taxonomy" id="568076"/>
    <lineage>
        <taxon>Eukaryota</taxon>
        <taxon>Fungi</taxon>
        <taxon>Dikarya</taxon>
        <taxon>Ascomycota</taxon>
        <taxon>Pezizomycotina</taxon>
        <taxon>Sordariomycetes</taxon>
        <taxon>Hypocreomycetidae</taxon>
        <taxon>Hypocreales</taxon>
        <taxon>Clavicipitaceae</taxon>
        <taxon>Metarhizium</taxon>
    </lineage>
</organism>
<feature type="transmembrane region" description="Helical" evidence="5">
    <location>
        <begin position="71"/>
        <end position="90"/>
    </location>
</feature>
<evidence type="ECO:0000259" key="6">
    <source>
        <dbReference type="Pfam" id="PF04116"/>
    </source>
</evidence>
<dbReference type="AlphaFoldDB" id="A0A0A1URH1"/>
<comment type="caution">
    <text evidence="7">The sequence shown here is derived from an EMBL/GenBank/DDBJ whole genome shotgun (WGS) entry which is preliminary data.</text>
</comment>
<name>A0A0A1URH1_9HYPO</name>
<evidence type="ECO:0000313" key="7">
    <source>
        <dbReference type="EMBL" id="EXU98329.1"/>
    </source>
</evidence>
<evidence type="ECO:0000256" key="4">
    <source>
        <dbReference type="ARBA" id="ARBA00023136"/>
    </source>
</evidence>
<dbReference type="GO" id="GO:0008610">
    <property type="term" value="P:lipid biosynthetic process"/>
    <property type="evidence" value="ECO:0007669"/>
    <property type="project" value="InterPro"/>
</dbReference>
<keyword evidence="2 5" id="KW-0812">Transmembrane</keyword>
<reference evidence="7 8" key="1">
    <citation type="submission" date="2014-02" db="EMBL/GenBank/DDBJ databases">
        <title>The genome sequence of the entomopathogenic fungus Metarhizium robertsii ARSEF 2575.</title>
        <authorList>
            <person name="Giuliano Garisto Donzelli B."/>
            <person name="Roe B.A."/>
            <person name="Macmil S.L."/>
            <person name="Krasnoff S.B."/>
            <person name="Gibson D.M."/>
        </authorList>
    </citation>
    <scope>NUCLEOTIDE SEQUENCE [LARGE SCALE GENOMIC DNA]</scope>
    <source>
        <strain evidence="7 8">ARSEF 2575</strain>
    </source>
</reference>
<dbReference type="InterPro" id="IPR050307">
    <property type="entry name" value="Sterol_Desaturase_Related"/>
</dbReference>
<evidence type="ECO:0000313" key="8">
    <source>
        <dbReference type="Proteomes" id="UP000030151"/>
    </source>
</evidence>
<accession>A0A0A1URH1</accession>
<dbReference type="Pfam" id="PF04116">
    <property type="entry name" value="FA_hydroxylase"/>
    <property type="match status" value="1"/>
</dbReference>
<keyword evidence="3 5" id="KW-1133">Transmembrane helix</keyword>
<dbReference type="EMBL" id="JELW01000027">
    <property type="protein sequence ID" value="EXU98329.1"/>
    <property type="molecule type" value="Genomic_DNA"/>
</dbReference>
<comment type="subcellular location">
    <subcellularLocation>
        <location evidence="1">Membrane</location>
    </subcellularLocation>
</comment>
<protein>
    <submittedName>
        <fullName evidence="7">Fatty acid hydroxylase</fullName>
    </submittedName>
</protein>
<feature type="transmembrane region" description="Helical" evidence="5">
    <location>
        <begin position="184"/>
        <end position="206"/>
    </location>
</feature>
<feature type="domain" description="Fatty acid hydroxylase" evidence="6">
    <location>
        <begin position="194"/>
        <end position="340"/>
    </location>
</feature>
<evidence type="ECO:0000256" key="2">
    <source>
        <dbReference type="ARBA" id="ARBA00022692"/>
    </source>
</evidence>
<sequence>MAATETTTASPVSQVNPKDSIKSTWRFGDRSKWTAFHWAVELLGVYHWDPKRPIPVHQKTDKVPYVPQWTTHAWILIHALIPLAIHQAWVSATGTNLSPLLAIGYYTTAFLAVVILELREIRRLGHTYGFLDGDVHDRDGIPDIGVARVVMAGPKTAGGRMAMTVFLTYKASESPADVMSSWTWWAWLVVQTGLYGIILDFWFYWYHRAMHDVNFLWKFHRTHHLTKHPNPSLAAYADEEQEFFDMVGVPFLTFLTFRAFGVPLDFYSWWICHQYIAFTEFGGHSGLRLHIGASSTFHWLLTYLNMELVVEDHDLHHRKGWRKSQNYGKQTRVWDRLFGTCGDRIESKLANVDYENPAYLNLL</sequence>
<dbReference type="GO" id="GO:0016020">
    <property type="term" value="C:membrane"/>
    <property type="evidence" value="ECO:0007669"/>
    <property type="project" value="UniProtKB-SubCell"/>
</dbReference>
<evidence type="ECO:0000256" key="3">
    <source>
        <dbReference type="ARBA" id="ARBA00022989"/>
    </source>
</evidence>
<evidence type="ECO:0000256" key="1">
    <source>
        <dbReference type="ARBA" id="ARBA00004370"/>
    </source>
</evidence>